<accession>D1CEY9</accession>
<feature type="domain" description="NlpC/P60" evidence="7">
    <location>
        <begin position="117"/>
        <end position="241"/>
    </location>
</feature>
<dbReference type="InterPro" id="IPR051202">
    <property type="entry name" value="Peptidase_C40"/>
</dbReference>
<evidence type="ECO:0000256" key="1">
    <source>
        <dbReference type="ARBA" id="ARBA00007074"/>
    </source>
</evidence>
<dbReference type="eggNOG" id="COG0791">
    <property type="taxonomic scope" value="Bacteria"/>
</dbReference>
<feature type="signal peptide" evidence="5">
    <location>
        <begin position="1"/>
        <end position="26"/>
    </location>
</feature>
<dbReference type="Pfam" id="PF08239">
    <property type="entry name" value="SH3_3"/>
    <property type="match status" value="1"/>
</dbReference>
<dbReference type="HOGENOM" id="CLU_016043_13_4_0"/>
<dbReference type="PROSITE" id="PS51935">
    <property type="entry name" value="NLPC_P60"/>
    <property type="match status" value="1"/>
</dbReference>
<dbReference type="AlphaFoldDB" id="D1CEY9"/>
<dbReference type="Gene3D" id="3.90.1720.10">
    <property type="entry name" value="endopeptidase domain like (from Nostoc punctiforme)"/>
    <property type="match status" value="1"/>
</dbReference>
<name>D1CEY9_THET1</name>
<organism evidence="8 9">
    <name type="scientific">Thermobaculum terrenum (strain ATCC BAA-798 / CCMEE 7001 / YNP1)</name>
    <dbReference type="NCBI Taxonomy" id="525904"/>
    <lineage>
        <taxon>Bacteria</taxon>
        <taxon>Bacillati</taxon>
        <taxon>Chloroflexota</taxon>
        <taxon>Chloroflexia</taxon>
        <taxon>Candidatus Thermobaculales</taxon>
        <taxon>Candidatus Thermobaculaceae</taxon>
        <taxon>Thermobaculum</taxon>
    </lineage>
</organism>
<reference evidence="9" key="1">
    <citation type="journal article" date="2010" name="Stand. Genomic Sci.">
        <title>Complete genome sequence of 'Thermobaculum terrenum' type strain (YNP1).</title>
        <authorList>
            <person name="Kiss H."/>
            <person name="Cleland D."/>
            <person name="Lapidus A."/>
            <person name="Lucas S."/>
            <person name="Glavina Del Rio T."/>
            <person name="Nolan M."/>
            <person name="Tice H."/>
            <person name="Han C."/>
            <person name="Goodwin L."/>
            <person name="Pitluck S."/>
            <person name="Liolios K."/>
            <person name="Ivanova N."/>
            <person name="Mavromatis K."/>
            <person name="Ovchinnikova G."/>
            <person name="Pati A."/>
            <person name="Chen A."/>
            <person name="Palaniappan K."/>
            <person name="Land M."/>
            <person name="Hauser L."/>
            <person name="Chang Y."/>
            <person name="Jeffries C."/>
            <person name="Lu M."/>
            <person name="Brettin T."/>
            <person name="Detter J."/>
            <person name="Goker M."/>
            <person name="Tindall B."/>
            <person name="Beck B."/>
            <person name="McDermott T."/>
            <person name="Woyke T."/>
            <person name="Bristow J."/>
            <person name="Eisen J."/>
            <person name="Markowitz V."/>
            <person name="Hugenholtz P."/>
            <person name="Kyrpides N."/>
            <person name="Klenk H."/>
            <person name="Cheng J."/>
        </authorList>
    </citation>
    <scope>NUCLEOTIDE SEQUENCE [LARGE SCALE GENOMIC DNA]</scope>
    <source>
        <strain evidence="9">ATCC BAA-798 / YNP1</strain>
    </source>
</reference>
<evidence type="ECO:0000256" key="4">
    <source>
        <dbReference type="ARBA" id="ARBA00022807"/>
    </source>
</evidence>
<keyword evidence="4" id="KW-0788">Thiol protease</keyword>
<sequence>MKLKLFSCALLIALVLSAVPAVSSKAAGVPGQYAYTTTWLNFRTGPSINYSIMRVLPPQARVYVISGPYNYEWYRVSYDGLTGYVHGYYIQPAASGTTELSSQSTSYTNTTYSNTYSSRGLAIANTAKRYVGYRYAYYGNTPAEGFSCVGFTQWVYRLNGIWIPESLWGQYSMGWSVSKSELQPGDLVFFQNTWWRGLSHVGIYVGDGWMIDAGSPETGVHWSNINWDYFATRWFGARRLVN</sequence>
<dbReference type="InterPro" id="IPR000064">
    <property type="entry name" value="NLP_P60_dom"/>
</dbReference>
<dbReference type="PROSITE" id="PS51781">
    <property type="entry name" value="SH3B"/>
    <property type="match status" value="1"/>
</dbReference>
<evidence type="ECO:0000259" key="6">
    <source>
        <dbReference type="PROSITE" id="PS51781"/>
    </source>
</evidence>
<keyword evidence="2" id="KW-0645">Protease</keyword>
<proteinExistence type="inferred from homology"/>
<evidence type="ECO:0000256" key="2">
    <source>
        <dbReference type="ARBA" id="ARBA00022670"/>
    </source>
</evidence>
<evidence type="ECO:0000259" key="7">
    <source>
        <dbReference type="PROSITE" id="PS51935"/>
    </source>
</evidence>
<dbReference type="Proteomes" id="UP000000323">
    <property type="component" value="Chromosome 1"/>
</dbReference>
<protein>
    <submittedName>
        <fullName evidence="8">NLP/P60 protein</fullName>
    </submittedName>
</protein>
<dbReference type="SUPFAM" id="SSF54001">
    <property type="entry name" value="Cysteine proteinases"/>
    <property type="match status" value="1"/>
</dbReference>
<comment type="similarity">
    <text evidence="1">Belongs to the peptidase C40 family.</text>
</comment>
<feature type="chain" id="PRO_5003022014" evidence="5">
    <location>
        <begin position="27"/>
        <end position="242"/>
    </location>
</feature>
<keyword evidence="9" id="KW-1185">Reference proteome</keyword>
<dbReference type="KEGG" id="ttr:Tter_0577"/>
<evidence type="ECO:0000313" key="8">
    <source>
        <dbReference type="EMBL" id="ACZ41495.1"/>
    </source>
</evidence>
<evidence type="ECO:0000313" key="9">
    <source>
        <dbReference type="Proteomes" id="UP000000323"/>
    </source>
</evidence>
<evidence type="ECO:0000256" key="3">
    <source>
        <dbReference type="ARBA" id="ARBA00022801"/>
    </source>
</evidence>
<dbReference type="Pfam" id="PF00877">
    <property type="entry name" value="NLPC_P60"/>
    <property type="match status" value="1"/>
</dbReference>
<dbReference type="PANTHER" id="PTHR47053:SF1">
    <property type="entry name" value="MUREIN DD-ENDOPEPTIDASE MEPH-RELATED"/>
    <property type="match status" value="1"/>
</dbReference>
<evidence type="ECO:0000256" key="5">
    <source>
        <dbReference type="SAM" id="SignalP"/>
    </source>
</evidence>
<dbReference type="InterPro" id="IPR003646">
    <property type="entry name" value="SH3-like_bac-type"/>
</dbReference>
<dbReference type="GO" id="GO:0006508">
    <property type="term" value="P:proteolysis"/>
    <property type="evidence" value="ECO:0007669"/>
    <property type="project" value="UniProtKB-KW"/>
</dbReference>
<dbReference type="InterPro" id="IPR038765">
    <property type="entry name" value="Papain-like_cys_pep_sf"/>
</dbReference>
<dbReference type="Gene3D" id="2.30.30.40">
    <property type="entry name" value="SH3 Domains"/>
    <property type="match status" value="1"/>
</dbReference>
<dbReference type="EMBL" id="CP001825">
    <property type="protein sequence ID" value="ACZ41495.1"/>
    <property type="molecule type" value="Genomic_DNA"/>
</dbReference>
<keyword evidence="5" id="KW-0732">Signal</keyword>
<gene>
    <name evidence="8" type="ordered locus">Tter_0577</name>
</gene>
<dbReference type="PANTHER" id="PTHR47053">
    <property type="entry name" value="MUREIN DD-ENDOPEPTIDASE MEPH-RELATED"/>
    <property type="match status" value="1"/>
</dbReference>
<keyword evidence="3" id="KW-0378">Hydrolase</keyword>
<feature type="domain" description="SH3b" evidence="6">
    <location>
        <begin position="30"/>
        <end position="94"/>
    </location>
</feature>
<dbReference type="SMART" id="SM00287">
    <property type="entry name" value="SH3b"/>
    <property type="match status" value="1"/>
</dbReference>
<dbReference type="GO" id="GO:0008234">
    <property type="term" value="F:cysteine-type peptidase activity"/>
    <property type="evidence" value="ECO:0007669"/>
    <property type="project" value="UniProtKB-KW"/>
</dbReference>
<dbReference type="eggNOG" id="COG3103">
    <property type="taxonomic scope" value="Bacteria"/>
</dbReference>